<keyword evidence="3" id="KW-1185">Reference proteome</keyword>
<dbReference type="Proteomes" id="UP001591681">
    <property type="component" value="Unassembled WGS sequence"/>
</dbReference>
<dbReference type="SMART" id="SM00315">
    <property type="entry name" value="RGS"/>
    <property type="match status" value="1"/>
</dbReference>
<dbReference type="InterPro" id="IPR036305">
    <property type="entry name" value="RGS_sf"/>
</dbReference>
<sequence length="192" mass="22330">MDLGQFRDHKTSVFYPGCKQIIHKSWKPRIQLRLKSQAKTATQKKSKGITAADLDLWTKSFDYLLSDPNGQMAFTSFLKSEFCEENIEFWLACEELKCTKTKETLSFTATDIYEKFIRIGSPKQINLDFHTRDCITKNLQDAAMSCFVVAQGKIYNLMKNNAYPRFIQSDVYKELHAMASTRAKRNHRRVLH</sequence>
<feature type="domain" description="RGS" evidence="1">
    <location>
        <begin position="60"/>
        <end position="176"/>
    </location>
</feature>
<dbReference type="PRINTS" id="PR01301">
    <property type="entry name" value="RGSPROTEIN"/>
</dbReference>
<dbReference type="EMBL" id="JBHFQA010000006">
    <property type="protein sequence ID" value="KAL2097984.1"/>
    <property type="molecule type" value="Genomic_DNA"/>
</dbReference>
<dbReference type="InterPro" id="IPR016137">
    <property type="entry name" value="RGS"/>
</dbReference>
<evidence type="ECO:0000313" key="2">
    <source>
        <dbReference type="EMBL" id="KAL2097984.1"/>
    </source>
</evidence>
<accession>A0ABD1KFW4</accession>
<dbReference type="PROSITE" id="PS50132">
    <property type="entry name" value="RGS"/>
    <property type="match status" value="1"/>
</dbReference>
<dbReference type="FunFam" id="1.10.167.10:FF:000001">
    <property type="entry name" value="Putative regulator of g-protein signaling 12"/>
    <property type="match status" value="1"/>
</dbReference>
<evidence type="ECO:0000313" key="3">
    <source>
        <dbReference type="Proteomes" id="UP001591681"/>
    </source>
</evidence>
<dbReference type="InterPro" id="IPR024066">
    <property type="entry name" value="RGS_subdom1/3"/>
</dbReference>
<comment type="caution">
    <text evidence="2">The sequence shown here is derived from an EMBL/GenBank/DDBJ whole genome shotgun (WGS) entry which is preliminary data.</text>
</comment>
<dbReference type="SUPFAM" id="SSF48097">
    <property type="entry name" value="Regulator of G-protein signaling, RGS"/>
    <property type="match status" value="1"/>
</dbReference>
<name>A0ABD1KFW4_9TELE</name>
<organism evidence="2 3">
    <name type="scientific">Coilia grayii</name>
    <name type="common">Gray's grenadier anchovy</name>
    <dbReference type="NCBI Taxonomy" id="363190"/>
    <lineage>
        <taxon>Eukaryota</taxon>
        <taxon>Metazoa</taxon>
        <taxon>Chordata</taxon>
        <taxon>Craniata</taxon>
        <taxon>Vertebrata</taxon>
        <taxon>Euteleostomi</taxon>
        <taxon>Actinopterygii</taxon>
        <taxon>Neopterygii</taxon>
        <taxon>Teleostei</taxon>
        <taxon>Clupei</taxon>
        <taxon>Clupeiformes</taxon>
        <taxon>Clupeoidei</taxon>
        <taxon>Engraulidae</taxon>
        <taxon>Coilinae</taxon>
        <taxon>Coilia</taxon>
    </lineage>
</organism>
<dbReference type="Pfam" id="PF00615">
    <property type="entry name" value="RGS"/>
    <property type="match status" value="1"/>
</dbReference>
<dbReference type="AlphaFoldDB" id="A0ABD1KFW4"/>
<dbReference type="InterPro" id="IPR044926">
    <property type="entry name" value="RGS_subdomain_2"/>
</dbReference>
<protein>
    <recommendedName>
        <fullName evidence="1">RGS domain-containing protein</fullName>
    </recommendedName>
</protein>
<reference evidence="2 3" key="1">
    <citation type="submission" date="2024-09" db="EMBL/GenBank/DDBJ databases">
        <title>A chromosome-level genome assembly of Gray's grenadier anchovy, Coilia grayii.</title>
        <authorList>
            <person name="Fu Z."/>
        </authorList>
    </citation>
    <scope>NUCLEOTIDE SEQUENCE [LARGE SCALE GENOMIC DNA]</scope>
    <source>
        <strain evidence="2">G4</strain>
        <tissue evidence="2">Muscle</tissue>
    </source>
</reference>
<dbReference type="PANTHER" id="PTHR10845">
    <property type="entry name" value="REGULATOR OF G PROTEIN SIGNALING"/>
    <property type="match status" value="1"/>
</dbReference>
<dbReference type="Gene3D" id="1.10.196.10">
    <property type="match status" value="1"/>
</dbReference>
<gene>
    <name evidence="2" type="ORF">ACEWY4_007191</name>
</gene>
<dbReference type="PANTHER" id="PTHR10845:SF43">
    <property type="entry name" value="REGULATOR OF G-PROTEIN SIGNALING 2"/>
    <property type="match status" value="1"/>
</dbReference>
<evidence type="ECO:0000259" key="1">
    <source>
        <dbReference type="PROSITE" id="PS50132"/>
    </source>
</evidence>
<dbReference type="Gene3D" id="1.10.167.10">
    <property type="entry name" value="Regulator of G-protein Signalling 4, domain 2"/>
    <property type="match status" value="1"/>
</dbReference>
<proteinExistence type="predicted"/>